<feature type="compositionally biased region" description="Polar residues" evidence="1">
    <location>
        <begin position="204"/>
        <end position="222"/>
    </location>
</feature>
<evidence type="ECO:0000313" key="3">
    <source>
        <dbReference type="Proteomes" id="UP000030653"/>
    </source>
</evidence>
<proteinExistence type="predicted"/>
<dbReference type="AlphaFoldDB" id="M5G238"/>
<dbReference type="GeneID" id="63692685"/>
<reference evidence="2 3" key="1">
    <citation type="journal article" date="2012" name="Science">
        <title>The Paleozoic origin of enzymatic lignin decomposition reconstructed from 31 fungal genomes.</title>
        <authorList>
            <person name="Floudas D."/>
            <person name="Binder M."/>
            <person name="Riley R."/>
            <person name="Barry K."/>
            <person name="Blanchette R.A."/>
            <person name="Henrissat B."/>
            <person name="Martinez A.T."/>
            <person name="Otillar R."/>
            <person name="Spatafora J.W."/>
            <person name="Yadav J.S."/>
            <person name="Aerts A."/>
            <person name="Benoit I."/>
            <person name="Boyd A."/>
            <person name="Carlson A."/>
            <person name="Copeland A."/>
            <person name="Coutinho P.M."/>
            <person name="de Vries R.P."/>
            <person name="Ferreira P."/>
            <person name="Findley K."/>
            <person name="Foster B."/>
            <person name="Gaskell J."/>
            <person name="Glotzer D."/>
            <person name="Gorecki P."/>
            <person name="Heitman J."/>
            <person name="Hesse C."/>
            <person name="Hori C."/>
            <person name="Igarashi K."/>
            <person name="Jurgens J.A."/>
            <person name="Kallen N."/>
            <person name="Kersten P."/>
            <person name="Kohler A."/>
            <person name="Kuees U."/>
            <person name="Kumar T.K.A."/>
            <person name="Kuo A."/>
            <person name="LaButti K."/>
            <person name="Larrondo L.F."/>
            <person name="Lindquist E."/>
            <person name="Ling A."/>
            <person name="Lombard V."/>
            <person name="Lucas S."/>
            <person name="Lundell T."/>
            <person name="Martin R."/>
            <person name="McLaughlin D.J."/>
            <person name="Morgenstern I."/>
            <person name="Morin E."/>
            <person name="Murat C."/>
            <person name="Nagy L.G."/>
            <person name="Nolan M."/>
            <person name="Ohm R.A."/>
            <person name="Patyshakuliyeva A."/>
            <person name="Rokas A."/>
            <person name="Ruiz-Duenas F.J."/>
            <person name="Sabat G."/>
            <person name="Salamov A."/>
            <person name="Samejima M."/>
            <person name="Schmutz J."/>
            <person name="Slot J.C."/>
            <person name="St John F."/>
            <person name="Stenlid J."/>
            <person name="Sun H."/>
            <person name="Sun S."/>
            <person name="Syed K."/>
            <person name="Tsang A."/>
            <person name="Wiebenga A."/>
            <person name="Young D."/>
            <person name="Pisabarro A."/>
            <person name="Eastwood D.C."/>
            <person name="Martin F."/>
            <person name="Cullen D."/>
            <person name="Grigoriev I.V."/>
            <person name="Hibbett D.S."/>
        </authorList>
    </citation>
    <scope>NUCLEOTIDE SEQUENCE [LARGE SCALE GENOMIC DNA]</scope>
    <source>
        <strain evidence="2 3">DJM-731 SS1</strain>
    </source>
</reference>
<feature type="compositionally biased region" description="Basic and acidic residues" evidence="1">
    <location>
        <begin position="78"/>
        <end position="88"/>
    </location>
</feature>
<gene>
    <name evidence="2" type="ORF">DACRYDRAFT_99768</name>
</gene>
<feature type="compositionally biased region" description="Polar residues" evidence="1">
    <location>
        <begin position="35"/>
        <end position="46"/>
    </location>
</feature>
<evidence type="ECO:0000313" key="2">
    <source>
        <dbReference type="EMBL" id="EJU02754.1"/>
    </source>
</evidence>
<sequence length="352" mass="34928">MNDTIQRLDLLDPGTPATQWAQNTQSLISRDPSSHAANFSESTATGTGSGVDPQIAALVSSGEYRSIGRPVGESVDEAAERISRRQGDDVVGDAASGKAAVDVPRGGIDMEVGSGATREVGGDYAIRQVAGTGLGNGTTSGQGISSGMSARTQKALQDSGATEDVLVMPKRAGQGAGVDPLHEESNASERGGTYGGTTAALGNDPSTTSATAGNPLSWSSNMAAPAPGANPTVAETDALPSTASLIGPEPKPQPAPLGHTGGLPSAGVDTRTPAGGISSEMSGRTRAALAQPGARTSEVQDVLGEEPKAGAEAKVGLGNKTTKGNGVGSVGVTSGRKGTEPSARTLAALGQH</sequence>
<accession>M5G238</accession>
<name>M5G238_DACPD</name>
<dbReference type="Proteomes" id="UP000030653">
    <property type="component" value="Unassembled WGS sequence"/>
</dbReference>
<protein>
    <recommendedName>
        <fullName evidence="4">SMP domain-containing protein</fullName>
    </recommendedName>
</protein>
<dbReference type="EMBL" id="JH795861">
    <property type="protein sequence ID" value="EJU02754.1"/>
    <property type="molecule type" value="Genomic_DNA"/>
</dbReference>
<dbReference type="HOGENOM" id="CLU_787600_0_0_1"/>
<dbReference type="RefSeq" id="XP_040629648.1">
    <property type="nucleotide sequence ID" value="XM_040777623.1"/>
</dbReference>
<feature type="compositionally biased region" description="Low complexity" evidence="1">
    <location>
        <begin position="320"/>
        <end position="336"/>
    </location>
</feature>
<feature type="region of interest" description="Disordered" evidence="1">
    <location>
        <begin position="29"/>
        <end position="52"/>
    </location>
</feature>
<evidence type="ECO:0000256" key="1">
    <source>
        <dbReference type="SAM" id="MobiDB-lite"/>
    </source>
</evidence>
<feature type="region of interest" description="Disordered" evidence="1">
    <location>
        <begin position="67"/>
        <end position="98"/>
    </location>
</feature>
<keyword evidence="3" id="KW-1185">Reference proteome</keyword>
<organism evidence="2 3">
    <name type="scientific">Dacryopinax primogenitus (strain DJM 731)</name>
    <name type="common">Brown rot fungus</name>
    <dbReference type="NCBI Taxonomy" id="1858805"/>
    <lineage>
        <taxon>Eukaryota</taxon>
        <taxon>Fungi</taxon>
        <taxon>Dikarya</taxon>
        <taxon>Basidiomycota</taxon>
        <taxon>Agaricomycotina</taxon>
        <taxon>Dacrymycetes</taxon>
        <taxon>Dacrymycetales</taxon>
        <taxon>Dacrymycetaceae</taxon>
        <taxon>Dacryopinax</taxon>
    </lineage>
</organism>
<feature type="region of interest" description="Disordered" evidence="1">
    <location>
        <begin position="173"/>
        <end position="352"/>
    </location>
</feature>
<evidence type="ECO:0008006" key="4">
    <source>
        <dbReference type="Google" id="ProtNLM"/>
    </source>
</evidence>
<feature type="compositionally biased region" description="Polar residues" evidence="1">
    <location>
        <begin position="141"/>
        <end position="151"/>
    </location>
</feature>
<feature type="region of interest" description="Disordered" evidence="1">
    <location>
        <begin position="131"/>
        <end position="151"/>
    </location>
</feature>